<dbReference type="OrthoDB" id="6133115at2759"/>
<name>A0A8S4R3L8_9NEOP</name>
<keyword evidence="2" id="KW-1185">Reference proteome</keyword>
<dbReference type="EMBL" id="CAKXAJ010023345">
    <property type="protein sequence ID" value="CAH2227636.1"/>
    <property type="molecule type" value="Genomic_DNA"/>
</dbReference>
<protein>
    <submittedName>
        <fullName evidence="1">Jg22627 protein</fullName>
    </submittedName>
</protein>
<feature type="non-terminal residue" evidence="1">
    <location>
        <position position="1"/>
    </location>
</feature>
<comment type="caution">
    <text evidence="1">The sequence shown here is derived from an EMBL/GenBank/DDBJ whole genome shotgun (WGS) entry which is preliminary data.</text>
</comment>
<reference evidence="1" key="1">
    <citation type="submission" date="2022-03" db="EMBL/GenBank/DDBJ databases">
        <authorList>
            <person name="Lindestad O."/>
        </authorList>
    </citation>
    <scope>NUCLEOTIDE SEQUENCE</scope>
</reference>
<evidence type="ECO:0000313" key="1">
    <source>
        <dbReference type="EMBL" id="CAH2227636.1"/>
    </source>
</evidence>
<proteinExistence type="predicted"/>
<evidence type="ECO:0000313" key="2">
    <source>
        <dbReference type="Proteomes" id="UP000838756"/>
    </source>
</evidence>
<accession>A0A8S4R3L8</accession>
<organism evidence="1 2">
    <name type="scientific">Pararge aegeria aegeria</name>
    <dbReference type="NCBI Taxonomy" id="348720"/>
    <lineage>
        <taxon>Eukaryota</taxon>
        <taxon>Metazoa</taxon>
        <taxon>Ecdysozoa</taxon>
        <taxon>Arthropoda</taxon>
        <taxon>Hexapoda</taxon>
        <taxon>Insecta</taxon>
        <taxon>Pterygota</taxon>
        <taxon>Neoptera</taxon>
        <taxon>Endopterygota</taxon>
        <taxon>Lepidoptera</taxon>
        <taxon>Glossata</taxon>
        <taxon>Ditrysia</taxon>
        <taxon>Papilionoidea</taxon>
        <taxon>Nymphalidae</taxon>
        <taxon>Satyrinae</taxon>
        <taxon>Satyrini</taxon>
        <taxon>Parargina</taxon>
        <taxon>Pararge</taxon>
    </lineage>
</organism>
<dbReference type="Proteomes" id="UP000838756">
    <property type="component" value="Unassembled WGS sequence"/>
</dbReference>
<gene>
    <name evidence="1" type="primary">jg22627</name>
    <name evidence="1" type="ORF">PAEG_LOCUS8014</name>
</gene>
<dbReference type="AlphaFoldDB" id="A0A8S4R3L8"/>
<sequence length="68" mass="7740">LTGCIVFYFILPETEGKKLNDIENHFAGVKNLTNTVYRSQKNMSIEISRMRDLKGTTNPTFEGDNTNL</sequence>